<dbReference type="Proteomes" id="UP000697107">
    <property type="component" value="Unassembled WGS sequence"/>
</dbReference>
<evidence type="ECO:0000313" key="6">
    <source>
        <dbReference type="Proteomes" id="UP000735874"/>
    </source>
</evidence>
<dbReference type="Proteomes" id="UP000736787">
    <property type="component" value="Unassembled WGS sequence"/>
</dbReference>
<protein>
    <submittedName>
        <fullName evidence="2">Uncharacterized protein</fullName>
    </submittedName>
</protein>
<feature type="compositionally biased region" description="Acidic residues" evidence="1">
    <location>
        <begin position="63"/>
        <end position="74"/>
    </location>
</feature>
<feature type="region of interest" description="Disordered" evidence="1">
    <location>
        <begin position="27"/>
        <end position="78"/>
    </location>
</feature>
<evidence type="ECO:0000256" key="1">
    <source>
        <dbReference type="SAM" id="MobiDB-lite"/>
    </source>
</evidence>
<feature type="compositionally biased region" description="Low complexity" evidence="1">
    <location>
        <begin position="27"/>
        <end position="62"/>
    </location>
</feature>
<evidence type="ECO:0000313" key="3">
    <source>
        <dbReference type="EMBL" id="KAG2875675.1"/>
    </source>
</evidence>
<dbReference type="Proteomes" id="UP000735874">
    <property type="component" value="Unassembled WGS sequence"/>
</dbReference>
<feature type="non-terminal residue" evidence="2">
    <location>
        <position position="1"/>
    </location>
</feature>
<proteinExistence type="predicted"/>
<dbReference type="EMBL" id="RCML01002560">
    <property type="protein sequence ID" value="KAG2957550.1"/>
    <property type="molecule type" value="Genomic_DNA"/>
</dbReference>
<gene>
    <name evidence="2" type="ORF">PC113_g15491</name>
    <name evidence="3" type="ORF">PC115_g23844</name>
    <name evidence="4" type="ORF">PC117_g26591</name>
    <name evidence="5" type="ORF">PC118_g23965</name>
</gene>
<dbReference type="EMBL" id="RCMG01000575">
    <property type="protein sequence ID" value="KAG2851903.1"/>
    <property type="molecule type" value="Genomic_DNA"/>
</dbReference>
<evidence type="ECO:0000313" key="2">
    <source>
        <dbReference type="EMBL" id="KAG2851903.1"/>
    </source>
</evidence>
<dbReference type="EMBL" id="RCMI01002600">
    <property type="protein sequence ID" value="KAG2875675.1"/>
    <property type="molecule type" value="Genomic_DNA"/>
</dbReference>
<dbReference type="AlphaFoldDB" id="A0A8T0YQI4"/>
<evidence type="ECO:0000313" key="5">
    <source>
        <dbReference type="EMBL" id="KAG2957550.1"/>
    </source>
</evidence>
<dbReference type="EMBL" id="RCMK01002548">
    <property type="protein sequence ID" value="KAG2880360.1"/>
    <property type="molecule type" value="Genomic_DNA"/>
</dbReference>
<dbReference type="Proteomes" id="UP000774804">
    <property type="component" value="Unassembled WGS sequence"/>
</dbReference>
<evidence type="ECO:0000313" key="4">
    <source>
        <dbReference type="EMBL" id="KAG2880360.1"/>
    </source>
</evidence>
<organism evidence="2 6">
    <name type="scientific">Phytophthora cactorum</name>
    <dbReference type="NCBI Taxonomy" id="29920"/>
    <lineage>
        <taxon>Eukaryota</taxon>
        <taxon>Sar</taxon>
        <taxon>Stramenopiles</taxon>
        <taxon>Oomycota</taxon>
        <taxon>Peronosporomycetes</taxon>
        <taxon>Peronosporales</taxon>
        <taxon>Peronosporaceae</taxon>
        <taxon>Phytophthora</taxon>
    </lineage>
</organism>
<comment type="caution">
    <text evidence="2">The sequence shown here is derived from an EMBL/GenBank/DDBJ whole genome shotgun (WGS) entry which is preliminary data.</text>
</comment>
<accession>A0A8T0YQI4</accession>
<reference evidence="2" key="1">
    <citation type="submission" date="2018-10" db="EMBL/GenBank/DDBJ databases">
        <title>Effector identification in a new, highly contiguous assembly of the strawberry crown rot pathogen Phytophthora cactorum.</title>
        <authorList>
            <person name="Armitage A.D."/>
            <person name="Nellist C.F."/>
            <person name="Bates H."/>
            <person name="Vickerstaff R.J."/>
            <person name="Harrison R.J."/>
        </authorList>
    </citation>
    <scope>NUCLEOTIDE SEQUENCE</scope>
    <source>
        <strain evidence="2">15-7</strain>
        <strain evidence="3">4032</strain>
        <strain evidence="4">4040</strain>
        <strain evidence="5">P415</strain>
    </source>
</reference>
<name>A0A8T0YQI4_9STRA</name>
<sequence length="100" mass="9611">SSKYTSTGSFTCDESTVPAREPACVSSACADSSTSGTTAGTASSGASTTATVTTVTTAPTTANDDDANDDDVNDDTNASSAPRLAALAAGVIGVATAVLL</sequence>